<feature type="compositionally biased region" description="Low complexity" evidence="1">
    <location>
        <begin position="161"/>
        <end position="173"/>
    </location>
</feature>
<keyword evidence="3" id="KW-1185">Reference proteome</keyword>
<accession>A0A0N4XIH2</accession>
<reference evidence="4" key="1">
    <citation type="submission" date="2017-02" db="UniProtKB">
        <authorList>
            <consortium name="WormBaseParasite"/>
        </authorList>
    </citation>
    <scope>IDENTIFICATION</scope>
</reference>
<feature type="region of interest" description="Disordered" evidence="1">
    <location>
        <begin position="161"/>
        <end position="185"/>
    </location>
</feature>
<dbReference type="AlphaFoldDB" id="A0A0N4XIH2"/>
<dbReference type="Proteomes" id="UP000271162">
    <property type="component" value="Unassembled WGS sequence"/>
</dbReference>
<evidence type="ECO:0000313" key="3">
    <source>
        <dbReference type="Proteomes" id="UP000271162"/>
    </source>
</evidence>
<dbReference type="Gene3D" id="1.25.40.10">
    <property type="entry name" value="Tetratricopeptide repeat domain"/>
    <property type="match status" value="1"/>
</dbReference>
<evidence type="ECO:0000313" key="2">
    <source>
        <dbReference type="EMBL" id="VDL65914.1"/>
    </source>
</evidence>
<dbReference type="InterPro" id="IPR011990">
    <property type="entry name" value="TPR-like_helical_dom_sf"/>
</dbReference>
<reference evidence="2 3" key="2">
    <citation type="submission" date="2018-11" db="EMBL/GenBank/DDBJ databases">
        <authorList>
            <consortium name="Pathogen Informatics"/>
        </authorList>
    </citation>
    <scope>NUCLEOTIDE SEQUENCE [LARGE SCALE GENOMIC DNA]</scope>
</reference>
<evidence type="ECO:0000256" key="1">
    <source>
        <dbReference type="SAM" id="MobiDB-lite"/>
    </source>
</evidence>
<dbReference type="EMBL" id="UYSL01002569">
    <property type="protein sequence ID" value="VDL65914.1"/>
    <property type="molecule type" value="Genomic_DNA"/>
</dbReference>
<dbReference type="SUPFAM" id="SSF48452">
    <property type="entry name" value="TPR-like"/>
    <property type="match status" value="1"/>
</dbReference>
<gene>
    <name evidence="2" type="ORF">NBR_LOCUS2325</name>
</gene>
<evidence type="ECO:0000313" key="4">
    <source>
        <dbReference type="WBParaSite" id="NBR_0000232401-mRNA-1"/>
    </source>
</evidence>
<name>A0A0N4XIH2_NIPBR</name>
<protein>
    <submittedName>
        <fullName evidence="4">TPR_REGION domain-containing protein</fullName>
    </submittedName>
</protein>
<sequence length="185" mass="21047">MIKSSTKKDERRIASKRKFFSYRIAAEGFQRLNYDRRYATACYYIGDALFLLGECKKANSYLLKSLQVGQEFDDCRLMYLTYSKLSSTCALLSEYSLGNTYSKEMMSMRNRIVEKKKAGCPCRQLDTADTTSERHWAVSSEFSPPLIYAQYHCPLISKTSSSCQQNSSSTRGSNSPPDWMTVGGD</sequence>
<organism evidence="4">
    <name type="scientific">Nippostrongylus brasiliensis</name>
    <name type="common">Rat hookworm</name>
    <dbReference type="NCBI Taxonomy" id="27835"/>
    <lineage>
        <taxon>Eukaryota</taxon>
        <taxon>Metazoa</taxon>
        <taxon>Ecdysozoa</taxon>
        <taxon>Nematoda</taxon>
        <taxon>Chromadorea</taxon>
        <taxon>Rhabditida</taxon>
        <taxon>Rhabditina</taxon>
        <taxon>Rhabditomorpha</taxon>
        <taxon>Strongyloidea</taxon>
        <taxon>Heligmosomidae</taxon>
        <taxon>Nippostrongylus</taxon>
    </lineage>
</organism>
<proteinExistence type="predicted"/>
<dbReference type="WBParaSite" id="NBR_0000232401-mRNA-1">
    <property type="protein sequence ID" value="NBR_0000232401-mRNA-1"/>
    <property type="gene ID" value="NBR_0000232401"/>
</dbReference>